<evidence type="ECO:0000313" key="1">
    <source>
        <dbReference type="EMBL" id="CEG48162.1"/>
    </source>
</evidence>
<dbReference type="Proteomes" id="UP000054928">
    <property type="component" value="Unassembled WGS sequence"/>
</dbReference>
<proteinExistence type="predicted"/>
<dbReference type="RefSeq" id="XP_024584531.1">
    <property type="nucleotide sequence ID" value="XM_024719209.2"/>
</dbReference>
<name>A0A0P1B169_PLAHL</name>
<protein>
    <submittedName>
        <fullName evidence="1">Uncharacterized protein</fullName>
    </submittedName>
</protein>
<dbReference type="AlphaFoldDB" id="A0A0P1B169"/>
<organism evidence="1 2">
    <name type="scientific">Plasmopara halstedii</name>
    <name type="common">Downy mildew of sunflower</name>
    <dbReference type="NCBI Taxonomy" id="4781"/>
    <lineage>
        <taxon>Eukaryota</taxon>
        <taxon>Sar</taxon>
        <taxon>Stramenopiles</taxon>
        <taxon>Oomycota</taxon>
        <taxon>Peronosporomycetes</taxon>
        <taxon>Peronosporales</taxon>
        <taxon>Peronosporaceae</taxon>
        <taxon>Plasmopara</taxon>
    </lineage>
</organism>
<reference evidence="2" key="1">
    <citation type="submission" date="2014-09" db="EMBL/GenBank/DDBJ databases">
        <authorList>
            <person name="Sharma Rahul"/>
            <person name="Thines Marco"/>
        </authorList>
    </citation>
    <scope>NUCLEOTIDE SEQUENCE [LARGE SCALE GENOMIC DNA]</scope>
</reference>
<dbReference type="EMBL" id="CCYD01002887">
    <property type="protein sequence ID" value="CEG48162.1"/>
    <property type="molecule type" value="Genomic_DNA"/>
</dbReference>
<evidence type="ECO:0000313" key="2">
    <source>
        <dbReference type="Proteomes" id="UP000054928"/>
    </source>
</evidence>
<accession>A0A0P1B169</accession>
<keyword evidence="2" id="KW-1185">Reference proteome</keyword>
<dbReference type="GeneID" id="36410143"/>
<sequence length="76" mass="8829">MWCPSLLKSDQKFSSDQPTTLWWVLLLTANTDRLSTLYSITCDISCQSRSRLVIGEVFFIPAVREQTILCFFNHQK</sequence>